<dbReference type="CDD" id="cd04056">
    <property type="entry name" value="Peptidases_S53"/>
    <property type="match status" value="1"/>
</dbReference>
<dbReference type="SUPFAM" id="SSF52743">
    <property type="entry name" value="Subtilisin-like"/>
    <property type="match status" value="1"/>
</dbReference>
<feature type="active site" description="Charge relay system" evidence="9">
    <location>
        <position position="264"/>
    </location>
</feature>
<evidence type="ECO:0000256" key="8">
    <source>
        <dbReference type="ARBA" id="ARBA00023619"/>
    </source>
</evidence>
<dbReference type="CDD" id="cd11377">
    <property type="entry name" value="Pro-peptidase_S53"/>
    <property type="match status" value="1"/>
</dbReference>
<feature type="binding site" evidence="9">
    <location>
        <position position="527"/>
    </location>
    <ligand>
        <name>Ca(2+)</name>
        <dbReference type="ChEBI" id="CHEBI:29108"/>
    </ligand>
</feature>
<comment type="catalytic activity">
    <reaction evidence="7">
        <text>Hydrolysis of proteins with broad specificity for peptide bonds, and a preference for a large uncharged residue in P1. Hydrolyzes peptide amides.</text>
        <dbReference type="EC" id="3.4.21.62"/>
    </reaction>
</comment>
<feature type="chain" id="PRO_5040739747" description="subtilisin" evidence="11">
    <location>
        <begin position="19"/>
        <end position="550"/>
    </location>
</feature>
<keyword evidence="5 9" id="KW-0106">Calcium</keyword>
<dbReference type="Proteomes" id="UP001165160">
    <property type="component" value="Unassembled WGS sequence"/>
</dbReference>
<organism evidence="13 14">
    <name type="scientific">Triparma verrucosa</name>
    <dbReference type="NCBI Taxonomy" id="1606542"/>
    <lineage>
        <taxon>Eukaryota</taxon>
        <taxon>Sar</taxon>
        <taxon>Stramenopiles</taxon>
        <taxon>Ochrophyta</taxon>
        <taxon>Bolidophyceae</taxon>
        <taxon>Parmales</taxon>
        <taxon>Triparmaceae</taxon>
        <taxon>Triparma</taxon>
    </lineage>
</organism>
<name>A0A9W7CDJ8_9STRA</name>
<keyword evidence="2 9" id="KW-0479">Metal-binding</keyword>
<dbReference type="InterPro" id="IPR050819">
    <property type="entry name" value="Tripeptidyl-peptidase_I"/>
</dbReference>
<dbReference type="InterPro" id="IPR030400">
    <property type="entry name" value="Sedolisin_dom"/>
</dbReference>
<evidence type="ECO:0000256" key="1">
    <source>
        <dbReference type="ARBA" id="ARBA00022670"/>
    </source>
</evidence>
<dbReference type="PANTHER" id="PTHR14218:SF15">
    <property type="entry name" value="TRIPEPTIDYL-PEPTIDASE 1"/>
    <property type="match status" value="1"/>
</dbReference>
<dbReference type="PROSITE" id="PS51695">
    <property type="entry name" value="SEDOLISIN"/>
    <property type="match status" value="1"/>
</dbReference>
<feature type="signal peptide" evidence="11">
    <location>
        <begin position="1"/>
        <end position="18"/>
    </location>
</feature>
<feature type="active site" description="Charge relay system" evidence="9">
    <location>
        <position position="260"/>
    </location>
</feature>
<keyword evidence="1 9" id="KW-0645">Protease</keyword>
<evidence type="ECO:0000256" key="6">
    <source>
        <dbReference type="ARBA" id="ARBA00023145"/>
    </source>
</evidence>
<dbReference type="Gene3D" id="3.40.50.200">
    <property type="entry name" value="Peptidase S8/S53 domain"/>
    <property type="match status" value="1"/>
</dbReference>
<dbReference type="AlphaFoldDB" id="A0A9W7CDJ8"/>
<reference evidence="14" key="1">
    <citation type="journal article" date="2023" name="Commun. Biol.">
        <title>Genome analysis of Parmales, the sister group of diatoms, reveals the evolutionary specialization of diatoms from phago-mixotrophs to photoautotrophs.</title>
        <authorList>
            <person name="Ban H."/>
            <person name="Sato S."/>
            <person name="Yoshikawa S."/>
            <person name="Yamada K."/>
            <person name="Nakamura Y."/>
            <person name="Ichinomiya M."/>
            <person name="Sato N."/>
            <person name="Blanc-Mathieu R."/>
            <person name="Endo H."/>
            <person name="Kuwata A."/>
            <person name="Ogata H."/>
        </authorList>
    </citation>
    <scope>NUCLEOTIDE SEQUENCE [LARGE SCALE GENOMIC DNA]</scope>
    <source>
        <strain evidence="14">NIES 3699</strain>
    </source>
</reference>
<evidence type="ECO:0000256" key="11">
    <source>
        <dbReference type="SAM" id="SignalP"/>
    </source>
</evidence>
<evidence type="ECO:0000313" key="14">
    <source>
        <dbReference type="Proteomes" id="UP001165160"/>
    </source>
</evidence>
<feature type="binding site" evidence="9">
    <location>
        <position position="508"/>
    </location>
    <ligand>
        <name>Ca(2+)</name>
        <dbReference type="ChEBI" id="CHEBI:29108"/>
    </ligand>
</feature>
<dbReference type="EMBL" id="BRXX01000287">
    <property type="protein sequence ID" value="GMI02671.1"/>
    <property type="molecule type" value="Genomic_DNA"/>
</dbReference>
<feature type="active site" description="Charge relay system" evidence="9">
    <location>
        <position position="466"/>
    </location>
</feature>
<feature type="binding site" evidence="9">
    <location>
        <position position="529"/>
    </location>
    <ligand>
        <name>Ca(2+)</name>
        <dbReference type="ChEBI" id="CHEBI:29108"/>
    </ligand>
</feature>
<keyword evidence="11" id="KW-0732">Signal</keyword>
<feature type="binding site" evidence="9">
    <location>
        <position position="507"/>
    </location>
    <ligand>
        <name>Ca(2+)</name>
        <dbReference type="ChEBI" id="CHEBI:29108"/>
    </ligand>
</feature>
<dbReference type="GO" id="GO:0006508">
    <property type="term" value="P:proteolysis"/>
    <property type="evidence" value="ECO:0007669"/>
    <property type="project" value="UniProtKB-KW"/>
</dbReference>
<keyword evidence="4 9" id="KW-0720">Serine protease</keyword>
<comment type="caution">
    <text evidence="13">The sequence shown here is derived from an EMBL/GenBank/DDBJ whole genome shotgun (WGS) entry which is preliminary data.</text>
</comment>
<evidence type="ECO:0000259" key="12">
    <source>
        <dbReference type="PROSITE" id="PS51695"/>
    </source>
</evidence>
<keyword evidence="3 9" id="KW-0378">Hydrolase</keyword>
<evidence type="ECO:0000313" key="13">
    <source>
        <dbReference type="EMBL" id="GMI02671.1"/>
    </source>
</evidence>
<evidence type="ECO:0000256" key="7">
    <source>
        <dbReference type="ARBA" id="ARBA00023529"/>
    </source>
</evidence>
<comment type="cofactor">
    <cofactor evidence="9">
        <name>Ca(2+)</name>
        <dbReference type="ChEBI" id="CHEBI:29108"/>
    </cofactor>
    <text evidence="9">Binds 1 Ca(2+) ion per subunit.</text>
</comment>
<dbReference type="InterPro" id="IPR015366">
    <property type="entry name" value="S53_propep"/>
</dbReference>
<evidence type="ECO:0000256" key="3">
    <source>
        <dbReference type="ARBA" id="ARBA00022801"/>
    </source>
</evidence>
<evidence type="ECO:0000256" key="5">
    <source>
        <dbReference type="ARBA" id="ARBA00022837"/>
    </source>
</evidence>
<keyword evidence="14" id="KW-1185">Reference proteome</keyword>
<dbReference type="InterPro" id="IPR000209">
    <property type="entry name" value="Peptidase_S8/S53_dom"/>
</dbReference>
<feature type="region of interest" description="Disordered" evidence="10">
    <location>
        <begin position="167"/>
        <end position="190"/>
    </location>
</feature>
<dbReference type="GO" id="GO:0004252">
    <property type="term" value="F:serine-type endopeptidase activity"/>
    <property type="evidence" value="ECO:0007669"/>
    <property type="project" value="UniProtKB-UniRule"/>
</dbReference>
<dbReference type="Pfam" id="PF09286">
    <property type="entry name" value="Pro-kuma_activ"/>
    <property type="match status" value="1"/>
</dbReference>
<evidence type="ECO:0000256" key="10">
    <source>
        <dbReference type="SAM" id="MobiDB-lite"/>
    </source>
</evidence>
<dbReference type="Pfam" id="PF00082">
    <property type="entry name" value="Peptidase_S8"/>
    <property type="match status" value="1"/>
</dbReference>
<evidence type="ECO:0000256" key="9">
    <source>
        <dbReference type="PROSITE-ProRule" id="PRU01032"/>
    </source>
</evidence>
<dbReference type="EC" id="3.4.21.62" evidence="8"/>
<protein>
    <recommendedName>
        <fullName evidence="8">subtilisin</fullName>
        <ecNumber evidence="8">3.4.21.62</ecNumber>
    </recommendedName>
</protein>
<feature type="domain" description="Peptidase S53" evidence="12">
    <location>
        <begin position="190"/>
        <end position="549"/>
    </location>
</feature>
<accession>A0A9W7CDJ8</accession>
<keyword evidence="6" id="KW-0865">Zymogen</keyword>
<dbReference type="PANTHER" id="PTHR14218">
    <property type="entry name" value="PROTEASE S8 TRIPEPTIDYL PEPTIDASE I CLN2"/>
    <property type="match status" value="1"/>
</dbReference>
<gene>
    <name evidence="13" type="ORF">TrVE_jg6918</name>
</gene>
<sequence>MKFAVLPLFLSLAALSSAATEERKRAPEAWLPSGGSPNGEEGVVLTFFLRSDDTQIKAEFLDRSNPRSDNFGKWLSNEQVHSLTAPTAEAVDEVTRYLSSFGSVTSKTPNSDILTVRTTFAKAEEMLDAKYGTYSHKETGHKIHRSMSYEIPSEIREHVALVGPTTRFPKPSQAMKLKSSDDDESLKSYSNSPDNLRALYSVNDVLGGTASKNNQAVTAFLGQYYSESDLAKFWEKEFPAGADTPIKLMGDATTGRAGVESMLDIEYMPAMGALNPTEFWGFSGASPMDDADEPFLTWLSTVSNTTDDEVPLVFSTSYGEDETAEVPSDYADRINTEFMKCGLRGISLLFASGDSGAASDAGTCPGDKFMPMWPAGSPYVTAVGGTTGGSMPESAWSGSSGGFSDVFAAPDWQADVTAAYAANTDDDMPDSSYFNATGRGFPDIAAQAVQYPVVVDGITTSVAGTSCACPCSSGIFGLLNDARLAAGKSSLGFLNQILYSNPDALNDVTEGVQGGCGRTSGFPAKKGWDAVTGLGSPNYEKLLDVVMALP</sequence>
<evidence type="ECO:0000256" key="2">
    <source>
        <dbReference type="ARBA" id="ARBA00022723"/>
    </source>
</evidence>
<proteinExistence type="predicted"/>
<dbReference type="SMART" id="SM00944">
    <property type="entry name" value="Pro-kuma_activ"/>
    <property type="match status" value="1"/>
</dbReference>
<dbReference type="GO" id="GO:0008240">
    <property type="term" value="F:tripeptidyl-peptidase activity"/>
    <property type="evidence" value="ECO:0007669"/>
    <property type="project" value="TreeGrafter"/>
</dbReference>
<evidence type="ECO:0000256" key="4">
    <source>
        <dbReference type="ARBA" id="ARBA00022825"/>
    </source>
</evidence>
<dbReference type="GO" id="GO:0046872">
    <property type="term" value="F:metal ion binding"/>
    <property type="evidence" value="ECO:0007669"/>
    <property type="project" value="UniProtKB-UniRule"/>
</dbReference>
<dbReference type="SUPFAM" id="SSF54897">
    <property type="entry name" value="Protease propeptides/inhibitors"/>
    <property type="match status" value="1"/>
</dbReference>
<dbReference type="InterPro" id="IPR036852">
    <property type="entry name" value="Peptidase_S8/S53_dom_sf"/>
</dbReference>